<gene>
    <name evidence="1" type="ORF">CRG98_013025</name>
</gene>
<dbReference type="Proteomes" id="UP000233551">
    <property type="component" value="Unassembled WGS sequence"/>
</dbReference>
<comment type="caution">
    <text evidence="1">The sequence shown here is derived from an EMBL/GenBank/DDBJ whole genome shotgun (WGS) entry which is preliminary data.</text>
</comment>
<sequence>MACIFGDTTYEWMKAMDEDEGEELGQGSLACMHAEAEAHCIERHRFVKDSGYCQPLGVGGTGSLLRLNDQIREARPPVEQIQQQERIEVDGAVKQRGSQTWLSGAAMAFGGKGEIEEVRAEKVTWEDPIVAEALACRAGLRLAMACEGRAPAILSDCLELVQVLHERSRWLVSLIPVKPDLVSLLSVNRGKSSIIYVNKNYVAVAHKRAKNAALLDVDGQWSWWDLPEPLQICVTGSP</sequence>
<keyword evidence="2" id="KW-1185">Reference proteome</keyword>
<dbReference type="CDD" id="cd06222">
    <property type="entry name" value="RNase_H_like"/>
    <property type="match status" value="1"/>
</dbReference>
<reference evidence="1 2" key="1">
    <citation type="submission" date="2017-11" db="EMBL/GenBank/DDBJ databases">
        <title>De-novo sequencing of pomegranate (Punica granatum L.) genome.</title>
        <authorList>
            <person name="Akparov Z."/>
            <person name="Amiraslanov A."/>
            <person name="Hajiyeva S."/>
            <person name="Abbasov M."/>
            <person name="Kaur K."/>
            <person name="Hamwieh A."/>
            <person name="Solovyev V."/>
            <person name="Salamov A."/>
            <person name="Braich B."/>
            <person name="Kosarev P."/>
            <person name="Mahmoud A."/>
            <person name="Hajiyev E."/>
            <person name="Babayeva S."/>
            <person name="Izzatullayeva V."/>
            <person name="Mammadov A."/>
            <person name="Mammadov A."/>
            <person name="Sharifova S."/>
            <person name="Ojaghi J."/>
            <person name="Eynullazada K."/>
            <person name="Bayramov B."/>
            <person name="Abdulazimova A."/>
            <person name="Shahmuradov I."/>
        </authorList>
    </citation>
    <scope>NUCLEOTIDE SEQUENCE [LARGE SCALE GENOMIC DNA]</scope>
    <source>
        <strain evidence="2">cv. AG2017</strain>
        <tissue evidence="1">Leaf</tissue>
    </source>
</reference>
<evidence type="ECO:0000313" key="2">
    <source>
        <dbReference type="Proteomes" id="UP000233551"/>
    </source>
</evidence>
<accession>A0A2I0KDH6</accession>
<evidence type="ECO:0000313" key="1">
    <source>
        <dbReference type="EMBL" id="PKI66581.1"/>
    </source>
</evidence>
<proteinExistence type="predicted"/>
<name>A0A2I0KDH6_PUNGR</name>
<dbReference type="EMBL" id="PGOL01000668">
    <property type="protein sequence ID" value="PKI66581.1"/>
    <property type="molecule type" value="Genomic_DNA"/>
</dbReference>
<protein>
    <submittedName>
        <fullName evidence="1">Uncharacterized protein</fullName>
    </submittedName>
</protein>
<organism evidence="1 2">
    <name type="scientific">Punica granatum</name>
    <name type="common">Pomegranate</name>
    <dbReference type="NCBI Taxonomy" id="22663"/>
    <lineage>
        <taxon>Eukaryota</taxon>
        <taxon>Viridiplantae</taxon>
        <taxon>Streptophyta</taxon>
        <taxon>Embryophyta</taxon>
        <taxon>Tracheophyta</taxon>
        <taxon>Spermatophyta</taxon>
        <taxon>Magnoliopsida</taxon>
        <taxon>eudicotyledons</taxon>
        <taxon>Gunneridae</taxon>
        <taxon>Pentapetalae</taxon>
        <taxon>rosids</taxon>
        <taxon>malvids</taxon>
        <taxon>Myrtales</taxon>
        <taxon>Lythraceae</taxon>
        <taxon>Punica</taxon>
    </lineage>
</organism>
<dbReference type="AlphaFoldDB" id="A0A2I0KDH6"/>
<dbReference type="InterPro" id="IPR044730">
    <property type="entry name" value="RNase_H-like_dom_plant"/>
</dbReference>